<protein>
    <submittedName>
        <fullName evidence="3">Serine hydrolase</fullName>
    </submittedName>
</protein>
<dbReference type="EMBL" id="JBEZVI010000004">
    <property type="protein sequence ID" value="MEU3709983.1"/>
    <property type="molecule type" value="Genomic_DNA"/>
</dbReference>
<dbReference type="Pfam" id="PF13354">
    <property type="entry name" value="Beta-lactamase2"/>
    <property type="match status" value="1"/>
</dbReference>
<feature type="signal peptide" evidence="1">
    <location>
        <begin position="1"/>
        <end position="32"/>
    </location>
</feature>
<sequence length="301" mass="31498">MPRSRPSRRARAVAVTAGVLLTALGAAAPALAVTGVYPSGGGRHGSTAVGGERVVCTSGTPGLAPTLSRDIADAFRGRADTQALALYDASTRTSCRFRADDAFDSASVVKVTVLGALLRQAQEAHRPLTAEEGRLATAMITKSDNAATNALWRQVGPDGIRHFLTLAKMAHTEPGDGPAWGLTQITADDQLTLMRLLTHDNDVLGPGARAYALGLMRHVAPDQRWGAPAGHPADATSQVKNGWLPRTTDGWRVHSVAAFTGGGHDYGLAVLSRANRTMDYGVATIEAASRVIHRDLDAASG</sequence>
<evidence type="ECO:0000313" key="4">
    <source>
        <dbReference type="Proteomes" id="UP001550853"/>
    </source>
</evidence>
<keyword evidence="4" id="KW-1185">Reference proteome</keyword>
<accession>A0ABV2YW63</accession>
<keyword evidence="3" id="KW-0378">Hydrolase</keyword>
<name>A0ABV2YW63_9ACTN</name>
<dbReference type="SUPFAM" id="SSF56601">
    <property type="entry name" value="beta-lactamase/transpeptidase-like"/>
    <property type="match status" value="1"/>
</dbReference>
<dbReference type="RefSeq" id="WP_037677028.1">
    <property type="nucleotide sequence ID" value="NZ_JBEZVI010000004.1"/>
</dbReference>
<feature type="domain" description="Beta-lactamase class A catalytic" evidence="2">
    <location>
        <begin position="134"/>
        <end position="271"/>
    </location>
</feature>
<gene>
    <name evidence="3" type="ORF">AB0E61_07755</name>
</gene>
<proteinExistence type="predicted"/>
<dbReference type="InterPro" id="IPR045155">
    <property type="entry name" value="Beta-lactam_cat"/>
</dbReference>
<dbReference type="PANTHER" id="PTHR35333">
    <property type="entry name" value="BETA-LACTAMASE"/>
    <property type="match status" value="1"/>
</dbReference>
<evidence type="ECO:0000256" key="1">
    <source>
        <dbReference type="SAM" id="SignalP"/>
    </source>
</evidence>
<dbReference type="GO" id="GO:0016787">
    <property type="term" value="F:hydrolase activity"/>
    <property type="evidence" value="ECO:0007669"/>
    <property type="project" value="UniProtKB-KW"/>
</dbReference>
<evidence type="ECO:0000313" key="3">
    <source>
        <dbReference type="EMBL" id="MEU3709983.1"/>
    </source>
</evidence>
<keyword evidence="1" id="KW-0732">Signal</keyword>
<organism evidence="3 4">
    <name type="scientific">Streptomyces catenulae</name>
    <dbReference type="NCBI Taxonomy" id="66875"/>
    <lineage>
        <taxon>Bacteria</taxon>
        <taxon>Bacillati</taxon>
        <taxon>Actinomycetota</taxon>
        <taxon>Actinomycetes</taxon>
        <taxon>Kitasatosporales</taxon>
        <taxon>Streptomycetaceae</taxon>
        <taxon>Streptomyces</taxon>
    </lineage>
</organism>
<feature type="chain" id="PRO_5045571465" evidence="1">
    <location>
        <begin position="33"/>
        <end position="301"/>
    </location>
</feature>
<dbReference type="PANTHER" id="PTHR35333:SF3">
    <property type="entry name" value="BETA-LACTAMASE-TYPE TRANSPEPTIDASE FOLD CONTAINING PROTEIN"/>
    <property type="match status" value="1"/>
</dbReference>
<dbReference type="Proteomes" id="UP001550853">
    <property type="component" value="Unassembled WGS sequence"/>
</dbReference>
<dbReference type="Gene3D" id="3.40.710.10">
    <property type="entry name" value="DD-peptidase/beta-lactamase superfamily"/>
    <property type="match status" value="1"/>
</dbReference>
<dbReference type="InterPro" id="IPR012338">
    <property type="entry name" value="Beta-lactam/transpept-like"/>
</dbReference>
<comment type="caution">
    <text evidence="3">The sequence shown here is derived from an EMBL/GenBank/DDBJ whole genome shotgun (WGS) entry which is preliminary data.</text>
</comment>
<reference evidence="3 4" key="1">
    <citation type="submission" date="2024-06" db="EMBL/GenBank/DDBJ databases">
        <title>The Natural Products Discovery Center: Release of the First 8490 Sequenced Strains for Exploring Actinobacteria Biosynthetic Diversity.</title>
        <authorList>
            <person name="Kalkreuter E."/>
            <person name="Kautsar S.A."/>
            <person name="Yang D."/>
            <person name="Bader C.D."/>
            <person name="Teijaro C.N."/>
            <person name="Fluegel L."/>
            <person name="Davis C.M."/>
            <person name="Simpson J.R."/>
            <person name="Lauterbach L."/>
            <person name="Steele A.D."/>
            <person name="Gui C."/>
            <person name="Meng S."/>
            <person name="Li G."/>
            <person name="Viehrig K."/>
            <person name="Ye F."/>
            <person name="Su P."/>
            <person name="Kiefer A.F."/>
            <person name="Nichols A."/>
            <person name="Cepeda A.J."/>
            <person name="Yan W."/>
            <person name="Fan B."/>
            <person name="Jiang Y."/>
            <person name="Adhikari A."/>
            <person name="Zheng C.-J."/>
            <person name="Schuster L."/>
            <person name="Cowan T.M."/>
            <person name="Smanski M.J."/>
            <person name="Chevrette M.G."/>
            <person name="De Carvalho L.P.S."/>
            <person name="Shen B."/>
        </authorList>
    </citation>
    <scope>NUCLEOTIDE SEQUENCE [LARGE SCALE GENOMIC DNA]</scope>
    <source>
        <strain evidence="3 4">NPDC033039</strain>
    </source>
</reference>
<dbReference type="InterPro" id="IPR000871">
    <property type="entry name" value="Beta-lactam_class-A"/>
</dbReference>
<evidence type="ECO:0000259" key="2">
    <source>
        <dbReference type="Pfam" id="PF13354"/>
    </source>
</evidence>